<evidence type="ECO:0000259" key="1">
    <source>
        <dbReference type="Pfam" id="PF01683"/>
    </source>
</evidence>
<dbReference type="AlphaFoldDB" id="A0A154PQ21"/>
<gene>
    <name evidence="2" type="ORF">WN55_05946</name>
</gene>
<dbReference type="STRING" id="178035.A0A154PQ21"/>
<dbReference type="OrthoDB" id="5912242at2759"/>
<proteinExistence type="predicted"/>
<name>A0A154PQ21_DUFNO</name>
<feature type="domain" description="EB" evidence="1">
    <location>
        <begin position="85"/>
        <end position="130"/>
    </location>
</feature>
<accession>A0A154PQ21</accession>
<protein>
    <recommendedName>
        <fullName evidence="1">EB domain-containing protein</fullName>
    </recommendedName>
</protein>
<organism evidence="2 3">
    <name type="scientific">Dufourea novaeangliae</name>
    <name type="common">Sweat bee</name>
    <dbReference type="NCBI Taxonomy" id="178035"/>
    <lineage>
        <taxon>Eukaryota</taxon>
        <taxon>Metazoa</taxon>
        <taxon>Ecdysozoa</taxon>
        <taxon>Arthropoda</taxon>
        <taxon>Hexapoda</taxon>
        <taxon>Insecta</taxon>
        <taxon>Pterygota</taxon>
        <taxon>Neoptera</taxon>
        <taxon>Endopterygota</taxon>
        <taxon>Hymenoptera</taxon>
        <taxon>Apocrita</taxon>
        <taxon>Aculeata</taxon>
        <taxon>Apoidea</taxon>
        <taxon>Anthophila</taxon>
        <taxon>Halictidae</taxon>
        <taxon>Rophitinae</taxon>
        <taxon>Dufourea</taxon>
    </lineage>
</organism>
<sequence>MCIANEGASCIDNSTCRSMTNAVCRQGKCTCQDSYALDTRNSSNCISRPSREGDRCQRDDDCQEALGRAMCVSERCRCLSQYHFVNETGKCLPTRFLYNPCTKDYDCVGYSTEDVLECRNGECVCKKGETGCNKG</sequence>
<evidence type="ECO:0000313" key="3">
    <source>
        <dbReference type="Proteomes" id="UP000076502"/>
    </source>
</evidence>
<dbReference type="InterPro" id="IPR006149">
    <property type="entry name" value="EB_dom"/>
</dbReference>
<reference evidence="2 3" key="1">
    <citation type="submission" date="2015-07" db="EMBL/GenBank/DDBJ databases">
        <title>The genome of Dufourea novaeangliae.</title>
        <authorList>
            <person name="Pan H."/>
            <person name="Kapheim K."/>
        </authorList>
    </citation>
    <scope>NUCLEOTIDE SEQUENCE [LARGE SCALE GENOMIC DNA]</scope>
    <source>
        <strain evidence="2">0120121106</strain>
        <tissue evidence="2">Whole body</tissue>
    </source>
</reference>
<evidence type="ECO:0000313" key="2">
    <source>
        <dbReference type="EMBL" id="KZC13348.1"/>
    </source>
</evidence>
<dbReference type="Pfam" id="PF01683">
    <property type="entry name" value="EB"/>
    <property type="match status" value="1"/>
</dbReference>
<dbReference type="PANTHER" id="PTHR39069:SF8">
    <property type="entry name" value="FI17111P1"/>
    <property type="match status" value="1"/>
</dbReference>
<keyword evidence="3" id="KW-1185">Reference proteome</keyword>
<dbReference type="PANTHER" id="PTHR39069">
    <property type="entry name" value="ECDYSONE-INDUCIBLE GENE E1, ISOFORM A"/>
    <property type="match status" value="1"/>
</dbReference>
<dbReference type="EMBL" id="KQ434999">
    <property type="protein sequence ID" value="KZC13348.1"/>
    <property type="molecule type" value="Genomic_DNA"/>
</dbReference>
<dbReference type="Proteomes" id="UP000076502">
    <property type="component" value="Unassembled WGS sequence"/>
</dbReference>